<reference evidence="2" key="1">
    <citation type="submission" date="2022-04" db="EMBL/GenBank/DDBJ databases">
        <title>A functionally conserved STORR gene fusion in Papaver species that diverged 16.8 million years ago.</title>
        <authorList>
            <person name="Catania T."/>
        </authorList>
    </citation>
    <scope>NUCLEOTIDE SEQUENCE</scope>
    <source>
        <strain evidence="2">S-188037</strain>
    </source>
</reference>
<organism evidence="2 3">
    <name type="scientific">Papaver atlanticum</name>
    <dbReference type="NCBI Taxonomy" id="357466"/>
    <lineage>
        <taxon>Eukaryota</taxon>
        <taxon>Viridiplantae</taxon>
        <taxon>Streptophyta</taxon>
        <taxon>Embryophyta</taxon>
        <taxon>Tracheophyta</taxon>
        <taxon>Spermatophyta</taxon>
        <taxon>Magnoliopsida</taxon>
        <taxon>Ranunculales</taxon>
        <taxon>Papaveraceae</taxon>
        <taxon>Papaveroideae</taxon>
        <taxon>Papaver</taxon>
    </lineage>
</organism>
<sequence length="336" mass="38432">MAMIRDLDWDPSKDPVVNPRTRIRCTSCIGPPTPRVLYAFAVLSQTYYYPEKTLSITSIEEGWKSKDLRGWKADLRVSTHLEGTAEELFMLSCKSLICLYGVNDSYICNPTTKEVRHLKKLHERDGIGFGFDATKNKYKLVLLHLSGESTWCEIFTLGTNSWSRAKNEDQTMPRTNNGKASMHIISFNVQSGKFKWICLPVYIQTKKKQLEQNIHISLVQVLGSLSLVQHSGVDKRLDIWIQKEGTFRSDDVFQWTIKYSINLRKLPDHTAPGYPVTLIGILDAKIILWSTWIGLVSYDLRTQVFESVYQPSGWNQEVVYQPSGNIYEGGVEQELV</sequence>
<dbReference type="Proteomes" id="UP001202328">
    <property type="component" value="Unassembled WGS sequence"/>
</dbReference>
<comment type="caution">
    <text evidence="2">The sequence shown here is derived from an EMBL/GenBank/DDBJ whole genome shotgun (WGS) entry which is preliminary data.</text>
</comment>
<proteinExistence type="predicted"/>
<dbReference type="InterPro" id="IPR050796">
    <property type="entry name" value="SCF_F-box_component"/>
</dbReference>
<keyword evidence="3" id="KW-1185">Reference proteome</keyword>
<dbReference type="Pfam" id="PF08268">
    <property type="entry name" value="FBA_3"/>
    <property type="match status" value="1"/>
</dbReference>
<dbReference type="NCBIfam" id="TIGR01640">
    <property type="entry name" value="F_box_assoc_1"/>
    <property type="match status" value="1"/>
</dbReference>
<accession>A0AAD4T7B3</accession>
<dbReference type="InterPro" id="IPR017451">
    <property type="entry name" value="F-box-assoc_interact_dom"/>
</dbReference>
<protein>
    <recommendedName>
        <fullName evidence="1">F-box associated beta-propeller type 3 domain-containing protein</fullName>
    </recommendedName>
</protein>
<feature type="domain" description="F-box associated beta-propeller type 3" evidence="1">
    <location>
        <begin position="79"/>
        <end position="243"/>
    </location>
</feature>
<dbReference type="AlphaFoldDB" id="A0AAD4T7B3"/>
<name>A0AAD4T7B3_9MAGN</name>
<evidence type="ECO:0000313" key="2">
    <source>
        <dbReference type="EMBL" id="KAI3939338.1"/>
    </source>
</evidence>
<dbReference type="EMBL" id="JAJJMB010005364">
    <property type="protein sequence ID" value="KAI3939338.1"/>
    <property type="molecule type" value="Genomic_DNA"/>
</dbReference>
<dbReference type="PANTHER" id="PTHR31672">
    <property type="entry name" value="BNACNNG10540D PROTEIN"/>
    <property type="match status" value="1"/>
</dbReference>
<evidence type="ECO:0000259" key="1">
    <source>
        <dbReference type="Pfam" id="PF08268"/>
    </source>
</evidence>
<dbReference type="PANTHER" id="PTHR31672:SF13">
    <property type="entry name" value="F-BOX PROTEIN CPR30-LIKE"/>
    <property type="match status" value="1"/>
</dbReference>
<gene>
    <name evidence="2" type="ORF">MKW98_022206</name>
</gene>
<evidence type="ECO:0000313" key="3">
    <source>
        <dbReference type="Proteomes" id="UP001202328"/>
    </source>
</evidence>
<dbReference type="InterPro" id="IPR013187">
    <property type="entry name" value="F-box-assoc_dom_typ3"/>
</dbReference>